<comment type="caution">
    <text evidence="2">The sequence shown here is derived from an EMBL/GenBank/DDBJ whole genome shotgun (WGS) entry which is preliminary data.</text>
</comment>
<proteinExistence type="predicted"/>
<evidence type="ECO:0000313" key="3">
    <source>
        <dbReference type="Proteomes" id="UP000789901"/>
    </source>
</evidence>
<evidence type="ECO:0000313" key="2">
    <source>
        <dbReference type="EMBL" id="CAG8832816.1"/>
    </source>
</evidence>
<feature type="non-terminal residue" evidence="2">
    <location>
        <position position="1"/>
    </location>
</feature>
<accession>A0ABN7WK62</accession>
<feature type="compositionally biased region" description="Basic and acidic residues" evidence="1">
    <location>
        <begin position="10"/>
        <end position="28"/>
    </location>
</feature>
<reference evidence="2 3" key="1">
    <citation type="submission" date="2021-06" db="EMBL/GenBank/DDBJ databases">
        <authorList>
            <person name="Kallberg Y."/>
            <person name="Tangrot J."/>
            <person name="Rosling A."/>
        </authorList>
    </citation>
    <scope>NUCLEOTIDE SEQUENCE [LARGE SCALE GENOMIC DNA]</scope>
    <source>
        <strain evidence="2 3">120-4 pot B 10/14</strain>
    </source>
</reference>
<evidence type="ECO:0000256" key="1">
    <source>
        <dbReference type="SAM" id="MobiDB-lite"/>
    </source>
</evidence>
<sequence length="51" mass="5676">NNNNNSSNSQEKETERQGATKNEGDHNRPTVNMAHAQTILAQLLNNKESLN</sequence>
<dbReference type="EMBL" id="CAJVQB010046104">
    <property type="protein sequence ID" value="CAG8832816.1"/>
    <property type="molecule type" value="Genomic_DNA"/>
</dbReference>
<keyword evidence="3" id="KW-1185">Reference proteome</keyword>
<feature type="region of interest" description="Disordered" evidence="1">
    <location>
        <begin position="1"/>
        <end position="36"/>
    </location>
</feature>
<organism evidence="2 3">
    <name type="scientific">Gigaspora margarita</name>
    <dbReference type="NCBI Taxonomy" id="4874"/>
    <lineage>
        <taxon>Eukaryota</taxon>
        <taxon>Fungi</taxon>
        <taxon>Fungi incertae sedis</taxon>
        <taxon>Mucoromycota</taxon>
        <taxon>Glomeromycotina</taxon>
        <taxon>Glomeromycetes</taxon>
        <taxon>Diversisporales</taxon>
        <taxon>Gigasporaceae</taxon>
        <taxon>Gigaspora</taxon>
    </lineage>
</organism>
<dbReference type="Proteomes" id="UP000789901">
    <property type="component" value="Unassembled WGS sequence"/>
</dbReference>
<gene>
    <name evidence="2" type="ORF">GMARGA_LOCUS31235</name>
</gene>
<name>A0ABN7WK62_GIGMA</name>
<protein>
    <submittedName>
        <fullName evidence="2">5165_t:CDS:1</fullName>
    </submittedName>
</protein>